<dbReference type="Pfam" id="PF14302">
    <property type="entry name" value="DUF4377"/>
    <property type="match status" value="1"/>
</dbReference>
<dbReference type="EMBL" id="JBCLPP010000015">
    <property type="protein sequence ID" value="MEY8245335.1"/>
    <property type="molecule type" value="Genomic_DNA"/>
</dbReference>
<dbReference type="InterPro" id="IPR025485">
    <property type="entry name" value="DUF4377"/>
</dbReference>
<proteinExistence type="predicted"/>
<protein>
    <submittedName>
        <fullName evidence="2">DUF4377 domain-containing protein</fullName>
    </submittedName>
</protein>
<sequence length="293" mass="34114">MKTQKLEILILFLCIFGFIGCDNEDEEGEKVIGYKEYTLTIASKKLPGVCGTDGFYYLSDVYAIKKENAQEWDSLRFIDGFEFEKGYEYKIKVSETNYLNHRKGQPAWTEYSLLEIISKDKKASDAVPLHFIPEWYYKDKFIPEYNYAVEADNKDLIEEDLKTYSIMPLDYHYLLYRGDNKLMTWIAIKDDSNMLTPTFIKSMNKTPEEFPGSYTILPPKGNIVGFMEWTFLDEYGNETNYPSFDVFFGYAADARSIQTPNTAYLYKDLTELYKNKYPKAGVKTVVISYAISF</sequence>
<evidence type="ECO:0000313" key="3">
    <source>
        <dbReference type="Proteomes" id="UP001565200"/>
    </source>
</evidence>
<organism evidence="2 3">
    <name type="scientific">Heminiphilus faecis</name>
    <dbReference type="NCBI Taxonomy" id="2601703"/>
    <lineage>
        <taxon>Bacteria</taxon>
        <taxon>Pseudomonadati</taxon>
        <taxon>Bacteroidota</taxon>
        <taxon>Bacteroidia</taxon>
        <taxon>Bacteroidales</taxon>
        <taxon>Muribaculaceae</taxon>
        <taxon>Heminiphilus</taxon>
    </lineage>
</organism>
<reference evidence="2 3" key="1">
    <citation type="submission" date="2024-03" db="EMBL/GenBank/DDBJ databases">
        <title>Mouse gut bacterial collection (mGBC) of GemPharmatech.</title>
        <authorList>
            <person name="He Y."/>
            <person name="Dong L."/>
            <person name="Wu D."/>
            <person name="Gao X."/>
            <person name="Lin Z."/>
        </authorList>
    </citation>
    <scope>NUCLEOTIDE SEQUENCE [LARGE SCALE GENOMIC DNA]</scope>
    <source>
        <strain evidence="2 3">54-13</strain>
    </source>
</reference>
<comment type="caution">
    <text evidence="2">The sequence shown here is derived from an EMBL/GenBank/DDBJ whole genome shotgun (WGS) entry which is preliminary data.</text>
</comment>
<dbReference type="RefSeq" id="WP_369863399.1">
    <property type="nucleotide sequence ID" value="NZ_JBCLPP010000015.1"/>
</dbReference>
<name>A0ABV4CXS5_9BACT</name>
<accession>A0ABV4CXS5</accession>
<evidence type="ECO:0000313" key="2">
    <source>
        <dbReference type="EMBL" id="MEY8245335.1"/>
    </source>
</evidence>
<dbReference type="PROSITE" id="PS51257">
    <property type="entry name" value="PROKAR_LIPOPROTEIN"/>
    <property type="match status" value="1"/>
</dbReference>
<gene>
    <name evidence="2" type="ORF">AAK873_06855</name>
</gene>
<keyword evidence="3" id="KW-1185">Reference proteome</keyword>
<evidence type="ECO:0000259" key="1">
    <source>
        <dbReference type="Pfam" id="PF14302"/>
    </source>
</evidence>
<feature type="domain" description="DUF4377" evidence="1">
    <location>
        <begin position="61"/>
        <end position="119"/>
    </location>
</feature>
<dbReference type="Proteomes" id="UP001565200">
    <property type="component" value="Unassembled WGS sequence"/>
</dbReference>